<evidence type="ECO:0000259" key="2">
    <source>
        <dbReference type="PROSITE" id="PS50837"/>
    </source>
</evidence>
<dbReference type="PROSITE" id="PS50837">
    <property type="entry name" value="NACHT"/>
    <property type="match status" value="1"/>
</dbReference>
<dbReference type="InterPro" id="IPR056884">
    <property type="entry name" value="NPHP3-like_N"/>
</dbReference>
<sequence length="186" mass="21292">HVQCLQGTREKSLFAISLWFDDESALKRILCLLDSAGSGKSTFAKTLAEEWGKGRFLARFFFSRETAETSGTNSFCSIVADGFASLDPAFRRYADEFREKHRDWARLSFKKQFEGLIATPLMKLKQLVDSQPKQRADSKFKQHPILVIDALDECNKNPEGREELLRNLSSEKLSFHLRIMITGRPE</sequence>
<protein>
    <recommendedName>
        <fullName evidence="2">NACHT domain-containing protein</fullName>
    </recommendedName>
</protein>
<feature type="non-terminal residue" evidence="3">
    <location>
        <position position="1"/>
    </location>
</feature>
<evidence type="ECO:0000256" key="1">
    <source>
        <dbReference type="ARBA" id="ARBA00022737"/>
    </source>
</evidence>
<dbReference type="AlphaFoldDB" id="A0A0C2W1Q2"/>
<dbReference type="EMBL" id="KN824433">
    <property type="protein sequence ID" value="KIM20453.1"/>
    <property type="molecule type" value="Genomic_DNA"/>
</dbReference>
<dbReference type="STRING" id="933852.A0A0C2W1Q2"/>
<dbReference type="OrthoDB" id="2928561at2759"/>
<keyword evidence="4" id="KW-1185">Reference proteome</keyword>
<keyword evidence="1" id="KW-0677">Repeat</keyword>
<proteinExistence type="predicted"/>
<dbReference type="HOGENOM" id="CLU_000288_6_8_1"/>
<reference evidence="4" key="2">
    <citation type="submission" date="2015-01" db="EMBL/GenBank/DDBJ databases">
        <title>Evolutionary Origins and Diversification of the Mycorrhizal Mutualists.</title>
        <authorList>
            <consortium name="DOE Joint Genome Institute"/>
            <consortium name="Mycorrhizal Genomics Consortium"/>
            <person name="Kohler A."/>
            <person name="Kuo A."/>
            <person name="Nagy L.G."/>
            <person name="Floudas D."/>
            <person name="Copeland A."/>
            <person name="Barry K.W."/>
            <person name="Cichocki N."/>
            <person name="Veneault-Fourrey C."/>
            <person name="LaButti K."/>
            <person name="Lindquist E.A."/>
            <person name="Lipzen A."/>
            <person name="Lundell T."/>
            <person name="Morin E."/>
            <person name="Murat C."/>
            <person name="Riley R."/>
            <person name="Ohm R."/>
            <person name="Sun H."/>
            <person name="Tunlid A."/>
            <person name="Henrissat B."/>
            <person name="Grigoriev I.V."/>
            <person name="Hibbett D.S."/>
            <person name="Martin F."/>
        </authorList>
    </citation>
    <scope>NUCLEOTIDE SEQUENCE [LARGE SCALE GENOMIC DNA]</scope>
    <source>
        <strain evidence="4">MAFF 305830</strain>
    </source>
</reference>
<dbReference type="InterPro" id="IPR007111">
    <property type="entry name" value="NACHT_NTPase"/>
</dbReference>
<evidence type="ECO:0000313" key="3">
    <source>
        <dbReference type="EMBL" id="KIM20453.1"/>
    </source>
</evidence>
<dbReference type="InterPro" id="IPR027417">
    <property type="entry name" value="P-loop_NTPase"/>
</dbReference>
<feature type="domain" description="NACHT" evidence="2">
    <location>
        <begin position="28"/>
        <end position="186"/>
    </location>
</feature>
<dbReference type="Gene3D" id="3.40.50.300">
    <property type="entry name" value="P-loop containing nucleotide triphosphate hydrolases"/>
    <property type="match status" value="1"/>
</dbReference>
<gene>
    <name evidence="3" type="ORF">M408DRAFT_41726</name>
</gene>
<reference evidence="3 4" key="1">
    <citation type="submission" date="2014-04" db="EMBL/GenBank/DDBJ databases">
        <authorList>
            <consortium name="DOE Joint Genome Institute"/>
            <person name="Kuo A."/>
            <person name="Zuccaro A."/>
            <person name="Kohler A."/>
            <person name="Nagy L.G."/>
            <person name="Floudas D."/>
            <person name="Copeland A."/>
            <person name="Barry K.W."/>
            <person name="Cichocki N."/>
            <person name="Veneault-Fourrey C."/>
            <person name="LaButti K."/>
            <person name="Lindquist E.A."/>
            <person name="Lipzen A."/>
            <person name="Lundell T."/>
            <person name="Morin E."/>
            <person name="Murat C."/>
            <person name="Sun H."/>
            <person name="Tunlid A."/>
            <person name="Henrissat B."/>
            <person name="Grigoriev I.V."/>
            <person name="Hibbett D.S."/>
            <person name="Martin F."/>
            <person name="Nordberg H.P."/>
            <person name="Cantor M.N."/>
            <person name="Hua S.X."/>
        </authorList>
    </citation>
    <scope>NUCLEOTIDE SEQUENCE [LARGE SCALE GENOMIC DNA]</scope>
    <source>
        <strain evidence="3 4">MAFF 305830</strain>
    </source>
</reference>
<dbReference type="Proteomes" id="UP000054097">
    <property type="component" value="Unassembled WGS sequence"/>
</dbReference>
<feature type="non-terminal residue" evidence="3">
    <location>
        <position position="186"/>
    </location>
</feature>
<name>A0A0C2W1Q2_SERVB</name>
<organism evidence="3 4">
    <name type="scientific">Serendipita vermifera MAFF 305830</name>
    <dbReference type="NCBI Taxonomy" id="933852"/>
    <lineage>
        <taxon>Eukaryota</taxon>
        <taxon>Fungi</taxon>
        <taxon>Dikarya</taxon>
        <taxon>Basidiomycota</taxon>
        <taxon>Agaricomycotina</taxon>
        <taxon>Agaricomycetes</taxon>
        <taxon>Sebacinales</taxon>
        <taxon>Serendipitaceae</taxon>
        <taxon>Serendipita</taxon>
    </lineage>
</organism>
<evidence type="ECO:0000313" key="4">
    <source>
        <dbReference type="Proteomes" id="UP000054097"/>
    </source>
</evidence>
<dbReference type="Pfam" id="PF24883">
    <property type="entry name" value="NPHP3_N"/>
    <property type="match status" value="1"/>
</dbReference>
<dbReference type="SUPFAM" id="SSF52540">
    <property type="entry name" value="P-loop containing nucleoside triphosphate hydrolases"/>
    <property type="match status" value="1"/>
</dbReference>
<accession>A0A0C2W1Q2</accession>